<evidence type="ECO:0000313" key="2">
    <source>
        <dbReference type="Proteomes" id="UP001058974"/>
    </source>
</evidence>
<name>A0A9D5ARA9_PEA</name>
<gene>
    <name evidence="1" type="ORF">KIW84_043050</name>
</gene>
<reference evidence="1 2" key="1">
    <citation type="journal article" date="2022" name="Nat. Genet.">
        <title>Improved pea reference genome and pan-genome highlight genomic features and evolutionary characteristics.</title>
        <authorList>
            <person name="Yang T."/>
            <person name="Liu R."/>
            <person name="Luo Y."/>
            <person name="Hu S."/>
            <person name="Wang D."/>
            <person name="Wang C."/>
            <person name="Pandey M.K."/>
            <person name="Ge S."/>
            <person name="Xu Q."/>
            <person name="Li N."/>
            <person name="Li G."/>
            <person name="Huang Y."/>
            <person name="Saxena R.K."/>
            <person name="Ji Y."/>
            <person name="Li M."/>
            <person name="Yan X."/>
            <person name="He Y."/>
            <person name="Liu Y."/>
            <person name="Wang X."/>
            <person name="Xiang C."/>
            <person name="Varshney R.K."/>
            <person name="Ding H."/>
            <person name="Gao S."/>
            <person name="Zong X."/>
        </authorList>
    </citation>
    <scope>NUCLEOTIDE SEQUENCE [LARGE SCALE GENOMIC DNA]</scope>
    <source>
        <strain evidence="1 2">cv. Zhongwan 6</strain>
    </source>
</reference>
<protein>
    <recommendedName>
        <fullName evidence="3">DUF4283 domain-containing protein</fullName>
    </recommendedName>
</protein>
<dbReference type="AlphaFoldDB" id="A0A9D5ARA9"/>
<proteinExistence type="predicted"/>
<sequence length="145" mass="16544">MMKKVQEEKQVVSLKPPKSFVEAVNNVCDIPVSRLPKLCTKGDRLSIIIPEEGKWSITSLGKGYFEFLFSTLEDVRRVRSITSWNLSPGFLKLFLWTKDFNPAQLKKSSTQVGIRIHGLSQKYWRPNFFFAVASSVGTPLRTDYA</sequence>
<dbReference type="PANTHER" id="PTHR31286">
    <property type="entry name" value="GLYCINE-RICH CELL WALL STRUCTURAL PROTEIN 1.8-LIKE"/>
    <property type="match status" value="1"/>
</dbReference>
<evidence type="ECO:0008006" key="3">
    <source>
        <dbReference type="Google" id="ProtNLM"/>
    </source>
</evidence>
<accession>A0A9D5ARA9</accession>
<dbReference type="InterPro" id="IPR040256">
    <property type="entry name" value="At4g02000-like"/>
</dbReference>
<organism evidence="1 2">
    <name type="scientific">Pisum sativum</name>
    <name type="common">Garden pea</name>
    <name type="synonym">Lathyrus oleraceus</name>
    <dbReference type="NCBI Taxonomy" id="3888"/>
    <lineage>
        <taxon>Eukaryota</taxon>
        <taxon>Viridiplantae</taxon>
        <taxon>Streptophyta</taxon>
        <taxon>Embryophyta</taxon>
        <taxon>Tracheophyta</taxon>
        <taxon>Spermatophyta</taxon>
        <taxon>Magnoliopsida</taxon>
        <taxon>eudicotyledons</taxon>
        <taxon>Gunneridae</taxon>
        <taxon>Pentapetalae</taxon>
        <taxon>rosids</taxon>
        <taxon>fabids</taxon>
        <taxon>Fabales</taxon>
        <taxon>Fabaceae</taxon>
        <taxon>Papilionoideae</taxon>
        <taxon>50 kb inversion clade</taxon>
        <taxon>NPAAA clade</taxon>
        <taxon>Hologalegina</taxon>
        <taxon>IRL clade</taxon>
        <taxon>Fabeae</taxon>
        <taxon>Lathyrus</taxon>
    </lineage>
</organism>
<keyword evidence="2" id="KW-1185">Reference proteome</keyword>
<dbReference type="Proteomes" id="UP001058974">
    <property type="component" value="Chromosome 4"/>
</dbReference>
<comment type="caution">
    <text evidence="1">The sequence shown here is derived from an EMBL/GenBank/DDBJ whole genome shotgun (WGS) entry which is preliminary data.</text>
</comment>
<dbReference type="EMBL" id="JAMSHJ010000004">
    <property type="protein sequence ID" value="KAI5418673.1"/>
    <property type="molecule type" value="Genomic_DNA"/>
</dbReference>
<evidence type="ECO:0000313" key="1">
    <source>
        <dbReference type="EMBL" id="KAI5418673.1"/>
    </source>
</evidence>
<dbReference type="Gramene" id="Psat04G0305000-T1">
    <property type="protein sequence ID" value="KAI5418673.1"/>
    <property type="gene ID" value="KIW84_043050"/>
</dbReference>
<dbReference type="PANTHER" id="PTHR31286:SF176">
    <property type="entry name" value="DUF4283 DOMAIN PROTEIN"/>
    <property type="match status" value="1"/>
</dbReference>